<dbReference type="AlphaFoldDB" id="A0A559JTS0"/>
<dbReference type="GO" id="GO:0016020">
    <property type="term" value="C:membrane"/>
    <property type="evidence" value="ECO:0007669"/>
    <property type="project" value="InterPro"/>
</dbReference>
<proteinExistence type="predicted"/>
<sequence length="454" mass="51113">MRTGRSAVRLLSQADGTRRRGARMTEQGNDNFNPGRYGPASLFAERAAAFWIAVWKCWRTVLDWTVLLYIVLPGAFIAVGMYRDFMRDPPSGLTTAMLIPIFGVMALLQLAGKFRTFAERGDALFLHRLPKWKQGFGWMGFAYGLACRLLTSAVAVAVASPLLLQTFNISETYTAILIVFFAACGSLWTMVEDRVSLRWKGWRRIVIQLLLRIAFAFVFVRIAYFGEEYALLIGSASVAIVVLAAALLRLRIRKNGTLLHEIAVENNAYVSSVSLILRDTLEKKPVPGRRRPMWFAQSQPLFRHRNGADKLADSWVKSVLRRSDLWKHMLYFLGAGTAAIALTPLALAVIVWLVLPALLLLSLQRQWEQWLAEPYVALFTWQEDLLEQASRKGKLAIAAPIVAAWALLVGVKFGMHFGGEVWAAVVLIPVASYFWLRKVNDMLSSFSAMRRKKE</sequence>
<protein>
    <submittedName>
        <fullName evidence="2">Uncharacterized protein</fullName>
    </submittedName>
</protein>
<organism evidence="2 3">
    <name type="scientific">Cohnella terricola</name>
    <dbReference type="NCBI Taxonomy" id="1289167"/>
    <lineage>
        <taxon>Bacteria</taxon>
        <taxon>Bacillati</taxon>
        <taxon>Bacillota</taxon>
        <taxon>Bacilli</taxon>
        <taxon>Bacillales</taxon>
        <taxon>Paenibacillaceae</taxon>
        <taxon>Cohnella</taxon>
    </lineage>
</organism>
<keyword evidence="1" id="KW-0472">Membrane</keyword>
<name>A0A559JTS0_9BACL</name>
<feature type="transmembrane region" description="Helical" evidence="1">
    <location>
        <begin position="61"/>
        <end position="82"/>
    </location>
</feature>
<feature type="transmembrane region" description="Helical" evidence="1">
    <location>
        <begin position="94"/>
        <end position="114"/>
    </location>
</feature>
<evidence type="ECO:0000313" key="2">
    <source>
        <dbReference type="EMBL" id="TVY03247.1"/>
    </source>
</evidence>
<dbReference type="OrthoDB" id="2448479at2"/>
<dbReference type="InterPro" id="IPR010288">
    <property type="entry name" value="EcsB_ABC"/>
</dbReference>
<feature type="transmembrane region" description="Helical" evidence="1">
    <location>
        <begin position="135"/>
        <end position="160"/>
    </location>
</feature>
<feature type="transmembrane region" description="Helical" evidence="1">
    <location>
        <begin position="421"/>
        <end position="436"/>
    </location>
</feature>
<evidence type="ECO:0000313" key="3">
    <source>
        <dbReference type="Proteomes" id="UP000316330"/>
    </source>
</evidence>
<feature type="transmembrane region" description="Helical" evidence="1">
    <location>
        <begin position="229"/>
        <end position="248"/>
    </location>
</feature>
<dbReference type="EMBL" id="VNJJ01000002">
    <property type="protein sequence ID" value="TVY03247.1"/>
    <property type="molecule type" value="Genomic_DNA"/>
</dbReference>
<evidence type="ECO:0000256" key="1">
    <source>
        <dbReference type="SAM" id="Phobius"/>
    </source>
</evidence>
<feature type="transmembrane region" description="Helical" evidence="1">
    <location>
        <begin position="202"/>
        <end position="223"/>
    </location>
</feature>
<dbReference type="Pfam" id="PF05975">
    <property type="entry name" value="EcsB"/>
    <property type="match status" value="1"/>
</dbReference>
<keyword evidence="1" id="KW-1133">Transmembrane helix</keyword>
<feature type="transmembrane region" description="Helical" evidence="1">
    <location>
        <begin position="330"/>
        <end position="355"/>
    </location>
</feature>
<feature type="transmembrane region" description="Helical" evidence="1">
    <location>
        <begin position="172"/>
        <end position="190"/>
    </location>
</feature>
<gene>
    <name evidence="2" type="ORF">FPZ45_05055</name>
</gene>
<keyword evidence="3" id="KW-1185">Reference proteome</keyword>
<comment type="caution">
    <text evidence="2">The sequence shown here is derived from an EMBL/GenBank/DDBJ whole genome shotgun (WGS) entry which is preliminary data.</text>
</comment>
<dbReference type="Proteomes" id="UP000316330">
    <property type="component" value="Unassembled WGS sequence"/>
</dbReference>
<keyword evidence="1" id="KW-0812">Transmembrane</keyword>
<reference evidence="2 3" key="1">
    <citation type="submission" date="2019-07" db="EMBL/GenBank/DDBJ databases">
        <authorList>
            <person name="Kim J."/>
        </authorList>
    </citation>
    <scope>NUCLEOTIDE SEQUENCE [LARGE SCALE GENOMIC DNA]</scope>
    <source>
        <strain evidence="2 3">G13</strain>
    </source>
</reference>
<accession>A0A559JTS0</accession>